<keyword evidence="2" id="KW-1133">Transmembrane helix</keyword>
<dbReference type="STRING" id="741276.A0A2S5B8K6"/>
<dbReference type="SUPFAM" id="SSF69593">
    <property type="entry name" value="Glycerol-3-phosphate (1)-acyltransferase"/>
    <property type="match status" value="1"/>
</dbReference>
<dbReference type="SMART" id="SM00563">
    <property type="entry name" value="PlsC"/>
    <property type="match status" value="1"/>
</dbReference>
<dbReference type="PANTHER" id="PTHR31605">
    <property type="entry name" value="GLYCEROL-3-PHOSPHATE O-ACYLTRANSFERASE 1"/>
    <property type="match status" value="1"/>
</dbReference>
<feature type="transmembrane region" description="Helical" evidence="2">
    <location>
        <begin position="415"/>
        <end position="431"/>
    </location>
</feature>
<dbReference type="GO" id="GO:0016287">
    <property type="term" value="F:glycerone-phosphate O-acyltransferase activity"/>
    <property type="evidence" value="ECO:0007669"/>
    <property type="project" value="TreeGrafter"/>
</dbReference>
<dbReference type="GO" id="GO:0008654">
    <property type="term" value="P:phospholipid biosynthetic process"/>
    <property type="evidence" value="ECO:0007669"/>
    <property type="project" value="TreeGrafter"/>
</dbReference>
<proteinExistence type="predicted"/>
<dbReference type="GO" id="GO:0004366">
    <property type="term" value="F:glycerol-3-phosphate O-acyltransferase activity"/>
    <property type="evidence" value="ECO:0007669"/>
    <property type="project" value="TreeGrafter"/>
</dbReference>
<reference evidence="4 5" key="1">
    <citation type="journal article" date="2018" name="Front. Microbiol.">
        <title>Prospects for Fungal Bioremediation of Acidic Radioactive Waste Sites: Characterization and Genome Sequence of Rhodotorula taiwanensis MD1149.</title>
        <authorList>
            <person name="Tkavc R."/>
            <person name="Matrosova V.Y."/>
            <person name="Grichenko O.E."/>
            <person name="Gostincar C."/>
            <person name="Volpe R.P."/>
            <person name="Klimenkova P."/>
            <person name="Gaidamakova E.K."/>
            <person name="Zhou C.E."/>
            <person name="Stewart B.J."/>
            <person name="Lyman M.G."/>
            <person name="Malfatti S.A."/>
            <person name="Rubinfeld B."/>
            <person name="Courtot M."/>
            <person name="Singh J."/>
            <person name="Dalgard C.L."/>
            <person name="Hamilton T."/>
            <person name="Frey K.G."/>
            <person name="Gunde-Cimerman N."/>
            <person name="Dugan L."/>
            <person name="Daly M.J."/>
        </authorList>
    </citation>
    <scope>NUCLEOTIDE SEQUENCE [LARGE SCALE GENOMIC DNA]</scope>
    <source>
        <strain evidence="4 5">MD1149</strain>
    </source>
</reference>
<feature type="domain" description="Phospholipid/glycerol acyltransferase" evidence="3">
    <location>
        <begin position="50"/>
        <end position="190"/>
    </location>
</feature>
<dbReference type="AlphaFoldDB" id="A0A2S5B8K6"/>
<dbReference type="PANTHER" id="PTHR31605:SF0">
    <property type="entry name" value="GLYCEROL-3-PHOSPHATE O-ACYLTRANSFERASE 1"/>
    <property type="match status" value="1"/>
</dbReference>
<gene>
    <name evidence="4" type="ORF">BMF94_3933</name>
</gene>
<evidence type="ECO:0000256" key="1">
    <source>
        <dbReference type="SAM" id="MobiDB-lite"/>
    </source>
</evidence>
<feature type="compositionally biased region" description="Polar residues" evidence="1">
    <location>
        <begin position="580"/>
        <end position="600"/>
    </location>
</feature>
<evidence type="ECO:0000313" key="5">
    <source>
        <dbReference type="Proteomes" id="UP000237144"/>
    </source>
</evidence>
<feature type="region of interest" description="Disordered" evidence="1">
    <location>
        <begin position="471"/>
        <end position="621"/>
    </location>
</feature>
<dbReference type="InterPro" id="IPR002123">
    <property type="entry name" value="Plipid/glycerol_acylTrfase"/>
</dbReference>
<keyword evidence="2" id="KW-0472">Membrane</keyword>
<dbReference type="Proteomes" id="UP000237144">
    <property type="component" value="Unassembled WGS sequence"/>
</dbReference>
<evidence type="ECO:0000259" key="3">
    <source>
        <dbReference type="SMART" id="SM00563"/>
    </source>
</evidence>
<feature type="compositionally biased region" description="Low complexity" evidence="1">
    <location>
        <begin position="555"/>
        <end position="570"/>
    </location>
</feature>
<keyword evidence="2" id="KW-0812">Transmembrane</keyword>
<dbReference type="Pfam" id="PF01553">
    <property type="entry name" value="Acyltransferase"/>
    <property type="match status" value="1"/>
</dbReference>
<feature type="transmembrane region" description="Helical" evidence="2">
    <location>
        <begin position="386"/>
        <end position="409"/>
    </location>
</feature>
<evidence type="ECO:0000313" key="4">
    <source>
        <dbReference type="EMBL" id="POY73095.1"/>
    </source>
</evidence>
<dbReference type="InterPro" id="IPR052744">
    <property type="entry name" value="GPAT/DAPAT"/>
</dbReference>
<keyword evidence="5" id="KW-1185">Reference proteome</keyword>
<evidence type="ECO:0000256" key="2">
    <source>
        <dbReference type="SAM" id="Phobius"/>
    </source>
</evidence>
<protein>
    <recommendedName>
        <fullName evidence="3">Phospholipid/glycerol acyltransferase domain-containing protein</fullName>
    </recommendedName>
</protein>
<name>A0A2S5B8K6_9BASI</name>
<organism evidence="4 5">
    <name type="scientific">Rhodotorula taiwanensis</name>
    <dbReference type="NCBI Taxonomy" id="741276"/>
    <lineage>
        <taxon>Eukaryota</taxon>
        <taxon>Fungi</taxon>
        <taxon>Dikarya</taxon>
        <taxon>Basidiomycota</taxon>
        <taxon>Pucciniomycotina</taxon>
        <taxon>Microbotryomycetes</taxon>
        <taxon>Sporidiobolales</taxon>
        <taxon>Sporidiobolaceae</taxon>
        <taxon>Rhodotorula</taxon>
    </lineage>
</organism>
<feature type="transmembrane region" description="Helical" evidence="2">
    <location>
        <begin position="443"/>
        <end position="460"/>
    </location>
</feature>
<accession>A0A2S5B8K6</accession>
<sequence>MPFGPTHTLLRGLAGFAFASFWHRVETHTKLEEYPDGDADKLVPPEGTPIIVVANHHNSAADVAVLSLHFPHYRKLHYWAKSTLFAPGLPKKILLDAGNLPVDRKTKDNQKLFASSFDALKAGEAIAVFPEGGSDTVHELPELKDGASWAALEYAKNLRDPAAGRTMSNGRSLNAEPQDVVICIAGISYSDKTKYRACAVMQFGPNISVEPYIDEFLVSPKTAVKKLTQRIREELIKVTVNAPNWDTRHAATMARKILWPDDRKLPLRNLRDIDQALVDLFASDRQSASLRRLKRLLTTYRDSLKALGVSHLSLISLPLPETLDPSIAHPLPTRMRVFASILLSTFACLIRLPFFLLPLLVHLPVYLFARYASSGALEEDQAQNKVAMGLVLALVTYATFFAVACVLLWTSIPWGGAILVAIVGTIAFVAYHNRLVDANYRRFQQLAALWTVLIALWSPVASTEASHFLHSVHPSLSPAPPPHSHEVPDATTTDGEYGDESDTAALLSSTAFGTFESPPQKRMPLPSPTLFSEEDRLLGNFPHLGKSRSRDGSVSGRPRSRSLQSRSRASLDQTEHGEPASTTTIEMPDLNSNGHSTTATRPAYEQGVRSSPRAERRQARTSFAREVRSLLRLRAATVACLREVLFDDDGGGFEGYLNGTDPEEEEERIETPTELSNGHLLPVPGAMIDGSRSTAAADDSRRRAHDVGERLKELGWRGGDLGTAKLL</sequence>
<feature type="transmembrane region" description="Helical" evidence="2">
    <location>
        <begin position="337"/>
        <end position="365"/>
    </location>
</feature>
<dbReference type="OrthoDB" id="1044435at2759"/>
<feature type="compositionally biased region" description="Basic and acidic residues" evidence="1">
    <location>
        <begin position="612"/>
        <end position="621"/>
    </location>
</feature>
<dbReference type="EMBL" id="PJQD01000042">
    <property type="protein sequence ID" value="POY73095.1"/>
    <property type="molecule type" value="Genomic_DNA"/>
</dbReference>
<comment type="caution">
    <text evidence="4">The sequence shown here is derived from an EMBL/GenBank/DDBJ whole genome shotgun (WGS) entry which is preliminary data.</text>
</comment>